<feature type="region of interest" description="Disordered" evidence="9">
    <location>
        <begin position="1"/>
        <end position="43"/>
    </location>
</feature>
<dbReference type="CDD" id="cd00056">
    <property type="entry name" value="ENDO3c"/>
    <property type="match status" value="1"/>
</dbReference>
<evidence type="ECO:0000256" key="4">
    <source>
        <dbReference type="ARBA" id="ARBA00023204"/>
    </source>
</evidence>
<dbReference type="GO" id="GO:0006289">
    <property type="term" value="P:nucleotide-excision repair"/>
    <property type="evidence" value="ECO:0007669"/>
    <property type="project" value="TreeGrafter"/>
</dbReference>
<keyword evidence="6 8" id="KW-0326">Glycosidase</keyword>
<dbReference type="InterPro" id="IPR011257">
    <property type="entry name" value="DNA_glycosylase"/>
</dbReference>
<name>A0AAV5RW73_MAUHU</name>
<gene>
    <name evidence="8" type="primary">NTG1</name>
    <name evidence="11" type="ORF">DAKH74_024560</name>
</gene>
<dbReference type="GO" id="GO:0003677">
    <property type="term" value="F:DNA binding"/>
    <property type="evidence" value="ECO:0007669"/>
    <property type="project" value="UniProtKB-UniRule"/>
</dbReference>
<comment type="function">
    <text evidence="8">Bifunctional DNA N-glycosylase with associated apurinic/apyrimidinic (AP) lyase function that catalyzes the first step in base excision repair (BER), the primary repair pathway for the repair of oxidative DNA damage. The DNA N-glycosylase activity releases the damaged DNA base from DNA by cleaving the N-glycosidic bond, leaving an AP site. The AP lyase activity cleaves the phosphodiester bond 3' to the AP site by a beta-elimination. Primarily recognizes and repairs oxidative base damage of pyrimidines.</text>
</comment>
<evidence type="ECO:0000256" key="9">
    <source>
        <dbReference type="SAM" id="MobiDB-lite"/>
    </source>
</evidence>
<feature type="compositionally biased region" description="Basic residues" evidence="9">
    <location>
        <begin position="29"/>
        <end position="38"/>
    </location>
</feature>
<dbReference type="SUPFAM" id="SSF48150">
    <property type="entry name" value="DNA-glycosylase"/>
    <property type="match status" value="1"/>
</dbReference>
<dbReference type="GO" id="GO:0140078">
    <property type="term" value="F:class I DNA-(apurinic or apyrimidinic site) endonuclease activity"/>
    <property type="evidence" value="ECO:0007669"/>
    <property type="project" value="UniProtKB-EC"/>
</dbReference>
<accession>A0AAV5RW73</accession>
<comment type="caution">
    <text evidence="11">The sequence shown here is derived from an EMBL/GenBank/DDBJ whole genome shotgun (WGS) entry which is preliminary data.</text>
</comment>
<dbReference type="GO" id="GO:0005739">
    <property type="term" value="C:mitochondrion"/>
    <property type="evidence" value="ECO:0007669"/>
    <property type="project" value="UniProtKB-SubCell"/>
</dbReference>
<keyword evidence="2 8" id="KW-0227">DNA damage</keyword>
<keyword evidence="5 8" id="KW-0456">Lyase</keyword>
<dbReference type="InterPro" id="IPR023170">
    <property type="entry name" value="HhH_base_excis_C"/>
</dbReference>
<dbReference type="InterPro" id="IPR003265">
    <property type="entry name" value="HhH-GPD_domain"/>
</dbReference>
<dbReference type="PANTHER" id="PTHR43286:SF1">
    <property type="entry name" value="ENDONUCLEASE III-LIKE PROTEIN 1"/>
    <property type="match status" value="1"/>
</dbReference>
<dbReference type="GO" id="GO:0000703">
    <property type="term" value="F:oxidized pyrimidine nucleobase lesion DNA N-glycosylase activity"/>
    <property type="evidence" value="ECO:0007669"/>
    <property type="project" value="UniProtKB-UniRule"/>
</dbReference>
<dbReference type="EMBL" id="BTGD01000006">
    <property type="protein sequence ID" value="GMM55840.1"/>
    <property type="molecule type" value="Genomic_DNA"/>
</dbReference>
<organism evidence="11 12">
    <name type="scientific">Maudiozyma humilis</name>
    <name type="common">Sour dough yeast</name>
    <name type="synonym">Kazachstania humilis</name>
    <dbReference type="NCBI Taxonomy" id="51915"/>
    <lineage>
        <taxon>Eukaryota</taxon>
        <taxon>Fungi</taxon>
        <taxon>Dikarya</taxon>
        <taxon>Ascomycota</taxon>
        <taxon>Saccharomycotina</taxon>
        <taxon>Saccharomycetes</taxon>
        <taxon>Saccharomycetales</taxon>
        <taxon>Saccharomycetaceae</taxon>
        <taxon>Maudiozyma</taxon>
    </lineage>
</organism>
<evidence type="ECO:0000256" key="8">
    <source>
        <dbReference type="HAMAP-Rule" id="MF_03183"/>
    </source>
</evidence>
<dbReference type="EC" id="4.2.99.18" evidence="8"/>
<reference evidence="11 12" key="1">
    <citation type="journal article" date="2023" name="Elife">
        <title>Identification of key yeast species and microbe-microbe interactions impacting larval growth of Drosophila in the wild.</title>
        <authorList>
            <person name="Mure A."/>
            <person name="Sugiura Y."/>
            <person name="Maeda R."/>
            <person name="Honda K."/>
            <person name="Sakurai N."/>
            <person name="Takahashi Y."/>
            <person name="Watada M."/>
            <person name="Katoh T."/>
            <person name="Gotoh A."/>
            <person name="Gotoh Y."/>
            <person name="Taniguchi I."/>
            <person name="Nakamura K."/>
            <person name="Hayashi T."/>
            <person name="Katayama T."/>
            <person name="Uemura T."/>
            <person name="Hattori Y."/>
        </authorList>
    </citation>
    <scope>NUCLEOTIDE SEQUENCE [LARGE SCALE GENOMIC DNA]</scope>
    <source>
        <strain evidence="11 12">KH-74</strain>
    </source>
</reference>
<evidence type="ECO:0000256" key="1">
    <source>
        <dbReference type="ARBA" id="ARBA00008343"/>
    </source>
</evidence>
<evidence type="ECO:0000256" key="6">
    <source>
        <dbReference type="ARBA" id="ARBA00023295"/>
    </source>
</evidence>
<evidence type="ECO:0000256" key="5">
    <source>
        <dbReference type="ARBA" id="ARBA00023239"/>
    </source>
</evidence>
<dbReference type="EC" id="3.2.2.-" evidence="8"/>
<feature type="domain" description="HhH-GPD" evidence="10">
    <location>
        <begin position="158"/>
        <end position="317"/>
    </location>
</feature>
<keyword evidence="3 8" id="KW-0378">Hydrolase</keyword>
<evidence type="ECO:0000259" key="10">
    <source>
        <dbReference type="SMART" id="SM00478"/>
    </source>
</evidence>
<dbReference type="GO" id="GO:0005634">
    <property type="term" value="C:nucleus"/>
    <property type="evidence" value="ECO:0007669"/>
    <property type="project" value="UniProtKB-SubCell"/>
</dbReference>
<keyword evidence="4 8" id="KW-0234">DNA repair</keyword>
<dbReference type="GO" id="GO:0006285">
    <property type="term" value="P:base-excision repair, AP site formation"/>
    <property type="evidence" value="ECO:0007669"/>
    <property type="project" value="UniProtKB-UniRule"/>
</dbReference>
<dbReference type="AlphaFoldDB" id="A0AAV5RW73"/>
<dbReference type="HAMAP" id="MF_03183">
    <property type="entry name" value="Endonuclease_III_Nth"/>
    <property type="match status" value="1"/>
</dbReference>
<dbReference type="Gene3D" id="1.10.1670.10">
    <property type="entry name" value="Helix-hairpin-Helix base-excision DNA repair enzymes (C-terminal)"/>
    <property type="match status" value="1"/>
</dbReference>
<comment type="caution">
    <text evidence="8">Lacks conserved residue(s) required for the propagation of feature annotation.</text>
</comment>
<comment type="catalytic activity">
    <reaction evidence="7 8">
        <text>2'-deoxyribonucleotide-(2'-deoxyribose 5'-phosphate)-2'-deoxyribonucleotide-DNA = a 3'-end 2'-deoxyribonucleotide-(2,3-dehydro-2,3-deoxyribose 5'-phosphate)-DNA + a 5'-end 5'-phospho-2'-deoxyribonucleoside-DNA + H(+)</text>
        <dbReference type="Rhea" id="RHEA:66592"/>
        <dbReference type="Rhea" id="RHEA-COMP:13180"/>
        <dbReference type="Rhea" id="RHEA-COMP:16897"/>
        <dbReference type="Rhea" id="RHEA-COMP:17067"/>
        <dbReference type="ChEBI" id="CHEBI:15378"/>
        <dbReference type="ChEBI" id="CHEBI:136412"/>
        <dbReference type="ChEBI" id="CHEBI:157695"/>
        <dbReference type="ChEBI" id="CHEBI:167181"/>
        <dbReference type="EC" id="4.2.99.18"/>
    </reaction>
</comment>
<protein>
    <recommendedName>
        <fullName evidence="8">Endonuclease III homolog</fullName>
        <ecNumber evidence="8">3.2.2.-</ecNumber>
        <ecNumber evidence="8">4.2.99.18</ecNumber>
    </recommendedName>
    <alternativeName>
        <fullName evidence="8">Bifunctional DNA N-glycosylase/DNA-(apurinic or apyrimidinic site) lyase</fullName>
        <shortName evidence="8">DNA glycosylase/AP lyase</shortName>
    </alternativeName>
</protein>
<comment type="subcellular location">
    <subcellularLocation>
        <location evidence="8">Nucleus</location>
    </subcellularLocation>
    <subcellularLocation>
        <location evidence="8">Mitochondrion</location>
    </subcellularLocation>
</comment>
<sequence length="467" mass="52486">MQLRNRTRSAAKLPVRSKYFEAAKPPKNSPKRSPKRIAKSLTTPKVEIDTPDVDIAWVKSLNNHDYFNWVAERTGNVAHRWDSPLPANAFTPLNGHSLPRYFKEIYLKLRRLRGGLAAPVDTVGGSSVSITVAEQLGIPKSELEPRNYRLQTLIGIMLSSQTKDEVTAKAMYNITEYCLNTLGSRGISLDAMLQIDEPTLDSLIRQVGFHTRKASYITQTCRILVDRFDSEIPTTPQGMLSLPGVGPKMTYLTLQKTWGRMDGICVDVHVDRFCKLFKWVDPKKCKNPNDTREALQEWLPLPLWREINSLLVGYGQAIDRPRAKVCELCATPDEPFVPGKPNSHNHICPRTADPELLEMVPYMKNYPDWVNFLIRDAKKRAQVAVKPENDEPEMPLSDAQLLVQDHGVKVEVPSENDAELLGQHGVKAEGVLNHDTELLGQDGVKTEESSDISTTVKTEVKVEVKGF</sequence>
<keyword evidence="8" id="KW-0539">Nucleus</keyword>
<keyword evidence="8" id="KW-0496">Mitochondrion</keyword>
<comment type="similarity">
    <text evidence="1 8">Belongs to the Nth/MutY family.</text>
</comment>
<keyword evidence="12" id="KW-1185">Reference proteome</keyword>
<dbReference type="Proteomes" id="UP001377567">
    <property type="component" value="Unassembled WGS sequence"/>
</dbReference>
<evidence type="ECO:0000256" key="7">
    <source>
        <dbReference type="ARBA" id="ARBA00044632"/>
    </source>
</evidence>
<evidence type="ECO:0000313" key="12">
    <source>
        <dbReference type="Proteomes" id="UP001377567"/>
    </source>
</evidence>
<dbReference type="PANTHER" id="PTHR43286">
    <property type="entry name" value="ENDONUCLEASE III-LIKE PROTEIN 1"/>
    <property type="match status" value="1"/>
</dbReference>
<evidence type="ECO:0000256" key="3">
    <source>
        <dbReference type="ARBA" id="ARBA00022801"/>
    </source>
</evidence>
<dbReference type="InterPro" id="IPR030841">
    <property type="entry name" value="NTH1"/>
</dbReference>
<evidence type="ECO:0000313" key="11">
    <source>
        <dbReference type="EMBL" id="GMM55840.1"/>
    </source>
</evidence>
<dbReference type="Pfam" id="PF00730">
    <property type="entry name" value="HhH-GPD"/>
    <property type="match status" value="1"/>
</dbReference>
<evidence type="ECO:0000256" key="2">
    <source>
        <dbReference type="ARBA" id="ARBA00022763"/>
    </source>
</evidence>
<feature type="active site" description="Nucleophile; for N-glycosylase activity" evidence="8">
    <location>
        <position position="256"/>
    </location>
</feature>
<proteinExistence type="inferred from homology"/>
<dbReference type="Gene3D" id="1.10.340.30">
    <property type="entry name" value="Hypothetical protein, domain 2"/>
    <property type="match status" value="1"/>
</dbReference>
<dbReference type="FunFam" id="1.10.340.30:FF:000001">
    <property type="entry name" value="Endonuclease III"/>
    <property type="match status" value="1"/>
</dbReference>
<dbReference type="SMART" id="SM00478">
    <property type="entry name" value="ENDO3c"/>
    <property type="match status" value="1"/>
</dbReference>